<dbReference type="Gene3D" id="4.10.60.10">
    <property type="entry name" value="Zinc finger, CCHC-type"/>
    <property type="match status" value="1"/>
</dbReference>
<evidence type="ECO:0000256" key="1">
    <source>
        <dbReference type="ARBA" id="ARBA00022664"/>
    </source>
</evidence>
<evidence type="ECO:0000256" key="2">
    <source>
        <dbReference type="SAM" id="MobiDB-lite"/>
    </source>
</evidence>
<organism evidence="4 5">
    <name type="scientific">Puccinia sorghi</name>
    <dbReference type="NCBI Taxonomy" id="27349"/>
    <lineage>
        <taxon>Eukaryota</taxon>
        <taxon>Fungi</taxon>
        <taxon>Dikarya</taxon>
        <taxon>Basidiomycota</taxon>
        <taxon>Pucciniomycotina</taxon>
        <taxon>Pucciniomycetes</taxon>
        <taxon>Pucciniales</taxon>
        <taxon>Pucciniaceae</taxon>
        <taxon>Puccinia</taxon>
    </lineage>
</organism>
<comment type="caution">
    <text evidence="4">The sequence shown here is derived from an EMBL/GenBank/DDBJ whole genome shotgun (WGS) entry which is preliminary data.</text>
</comment>
<keyword evidence="1" id="KW-0507">mRNA processing</keyword>
<evidence type="ECO:0000259" key="3">
    <source>
        <dbReference type="Pfam" id="PF00098"/>
    </source>
</evidence>
<feature type="domain" description="CCHC-type" evidence="3">
    <location>
        <begin position="144"/>
        <end position="158"/>
    </location>
</feature>
<sequence>RASFPTTDRPYCLAHPDQFPDDRSKIIFMLTNLSGNPAKWAQPLNQWPNSSPVSKSTSSTLSARVRPIKPSLPSSNPAMWSPTPSSSMRTFKLQLCHLLKPSPPSPKSRLWPCNLETNLKPMQWTSGQLTSAEHVKMMQDGQSFQCRQVGHISRDCPKKKNPRKYSRPIRLADLQMLMDHIVTGNQASSSKNGTAQE</sequence>
<feature type="non-terminal residue" evidence="4">
    <location>
        <position position="1"/>
    </location>
</feature>
<dbReference type="GO" id="GO:0003676">
    <property type="term" value="F:nucleic acid binding"/>
    <property type="evidence" value="ECO:0007669"/>
    <property type="project" value="InterPro"/>
</dbReference>
<accession>A0A0L6VVM9</accession>
<evidence type="ECO:0000313" key="5">
    <source>
        <dbReference type="Proteomes" id="UP000037035"/>
    </source>
</evidence>
<reference evidence="4 5" key="1">
    <citation type="submission" date="2015-08" db="EMBL/GenBank/DDBJ databases">
        <title>Next Generation Sequencing and Analysis of the Genome of Puccinia sorghi L Schw, the Causal Agent of Maize Common Rust.</title>
        <authorList>
            <person name="Rochi L."/>
            <person name="Burguener G."/>
            <person name="Darino M."/>
            <person name="Turjanski A."/>
            <person name="Kreff E."/>
            <person name="Dieguez M.J."/>
            <person name="Sacco F."/>
        </authorList>
    </citation>
    <scope>NUCLEOTIDE SEQUENCE [LARGE SCALE GENOMIC DNA]</scope>
    <source>
        <strain evidence="4 5">RO10H11247</strain>
    </source>
</reference>
<dbReference type="SUPFAM" id="SSF57756">
    <property type="entry name" value="Retrovirus zinc finger-like domains"/>
    <property type="match status" value="1"/>
</dbReference>
<evidence type="ECO:0000313" key="4">
    <source>
        <dbReference type="EMBL" id="KNZ64672.1"/>
    </source>
</evidence>
<dbReference type="Pfam" id="PF00098">
    <property type="entry name" value="zf-CCHC"/>
    <property type="match status" value="1"/>
</dbReference>
<dbReference type="GO" id="GO:0006397">
    <property type="term" value="P:mRNA processing"/>
    <property type="evidence" value="ECO:0007669"/>
    <property type="project" value="UniProtKB-KW"/>
</dbReference>
<dbReference type="GO" id="GO:0008270">
    <property type="term" value="F:zinc ion binding"/>
    <property type="evidence" value="ECO:0007669"/>
    <property type="project" value="InterPro"/>
</dbReference>
<protein>
    <recommendedName>
        <fullName evidence="3">CCHC-type domain-containing protein</fullName>
    </recommendedName>
</protein>
<dbReference type="OrthoDB" id="5552562at2759"/>
<dbReference type="Proteomes" id="UP000037035">
    <property type="component" value="Unassembled WGS sequence"/>
</dbReference>
<dbReference type="InterPro" id="IPR036875">
    <property type="entry name" value="Znf_CCHC_sf"/>
</dbReference>
<dbReference type="AlphaFoldDB" id="A0A0L6VVM9"/>
<dbReference type="InterPro" id="IPR001878">
    <property type="entry name" value="Znf_CCHC"/>
</dbReference>
<feature type="region of interest" description="Disordered" evidence="2">
    <location>
        <begin position="43"/>
        <end position="85"/>
    </location>
</feature>
<dbReference type="VEuPathDB" id="FungiDB:VP01_10051g1"/>
<feature type="compositionally biased region" description="Low complexity" evidence="2">
    <location>
        <begin position="50"/>
        <end position="62"/>
    </location>
</feature>
<name>A0A0L6VVM9_9BASI</name>
<proteinExistence type="predicted"/>
<feature type="compositionally biased region" description="Polar residues" evidence="2">
    <location>
        <begin position="72"/>
        <end position="85"/>
    </location>
</feature>
<keyword evidence="5" id="KW-1185">Reference proteome</keyword>
<gene>
    <name evidence="4" type="ORF">VP01_10051g1</name>
</gene>
<dbReference type="EMBL" id="LAVV01000057">
    <property type="protein sequence ID" value="KNZ64672.1"/>
    <property type="molecule type" value="Genomic_DNA"/>
</dbReference>